<gene>
    <name evidence="1" type="ORF">SAMN06265219_11967</name>
</gene>
<keyword evidence="2" id="KW-1185">Reference proteome</keyword>
<protein>
    <submittedName>
        <fullName evidence="1">Uncharacterized protein</fullName>
    </submittedName>
</protein>
<reference evidence="1 2" key="1">
    <citation type="submission" date="2017-05" db="EMBL/GenBank/DDBJ databases">
        <authorList>
            <person name="Varghese N."/>
            <person name="Submissions S."/>
        </authorList>
    </citation>
    <scope>NUCLEOTIDE SEQUENCE [LARGE SCALE GENOMIC DNA]</scope>
    <source>
        <strain evidence="1 2">DSM 21985</strain>
    </source>
</reference>
<accession>A0A521FIT4</accession>
<sequence>MGTIRHFFQGRKIFRFNKSFPLRNFIYSKSLKISDIRDLFKFFFKDSVSGNVKFQKIFKTALP</sequence>
<proteinExistence type="predicted"/>
<evidence type="ECO:0000313" key="2">
    <source>
        <dbReference type="Proteomes" id="UP000317557"/>
    </source>
</evidence>
<dbReference type="Proteomes" id="UP000317557">
    <property type="component" value="Unassembled WGS sequence"/>
</dbReference>
<name>A0A521FIT4_9BACT</name>
<dbReference type="EMBL" id="FXTP01000019">
    <property type="protein sequence ID" value="SMO95924.1"/>
    <property type="molecule type" value="Genomic_DNA"/>
</dbReference>
<dbReference type="AlphaFoldDB" id="A0A521FIT4"/>
<evidence type="ECO:0000313" key="1">
    <source>
        <dbReference type="EMBL" id="SMO95924.1"/>
    </source>
</evidence>
<organism evidence="1 2">
    <name type="scientific">Gracilimonas mengyeensis</name>
    <dbReference type="NCBI Taxonomy" id="1302730"/>
    <lineage>
        <taxon>Bacteria</taxon>
        <taxon>Pseudomonadati</taxon>
        <taxon>Balneolota</taxon>
        <taxon>Balneolia</taxon>
        <taxon>Balneolales</taxon>
        <taxon>Balneolaceae</taxon>
        <taxon>Gracilimonas</taxon>
    </lineage>
</organism>